<gene>
    <name evidence="2" type="ORF">NDU88_006911</name>
</gene>
<comment type="caution">
    <text evidence="2">The sequence shown here is derived from an EMBL/GenBank/DDBJ whole genome shotgun (WGS) entry which is preliminary data.</text>
</comment>
<feature type="compositionally biased region" description="Low complexity" evidence="1">
    <location>
        <begin position="62"/>
        <end position="74"/>
    </location>
</feature>
<sequence>MRRVAAALRGWRNRVGVQWRLSPPGTSLSGRGGAAPSVHRGPRHGARPQLLPRPSRRPRSKAVASGGAAGSVSAPPRQPGSGRHFDV</sequence>
<organism evidence="2 3">
    <name type="scientific">Pleurodeles waltl</name>
    <name type="common">Iberian ribbed newt</name>
    <dbReference type="NCBI Taxonomy" id="8319"/>
    <lineage>
        <taxon>Eukaryota</taxon>
        <taxon>Metazoa</taxon>
        <taxon>Chordata</taxon>
        <taxon>Craniata</taxon>
        <taxon>Vertebrata</taxon>
        <taxon>Euteleostomi</taxon>
        <taxon>Amphibia</taxon>
        <taxon>Batrachia</taxon>
        <taxon>Caudata</taxon>
        <taxon>Salamandroidea</taxon>
        <taxon>Salamandridae</taxon>
        <taxon>Pleurodelinae</taxon>
        <taxon>Pleurodeles</taxon>
    </lineage>
</organism>
<protein>
    <submittedName>
        <fullName evidence="2">Uncharacterized protein</fullName>
    </submittedName>
</protein>
<evidence type="ECO:0000313" key="2">
    <source>
        <dbReference type="EMBL" id="KAJ1190173.1"/>
    </source>
</evidence>
<accession>A0AAV7UMF2</accession>
<dbReference type="Proteomes" id="UP001066276">
    <property type="component" value="Chromosome 3_1"/>
</dbReference>
<dbReference type="AlphaFoldDB" id="A0AAV7UMF2"/>
<proteinExistence type="predicted"/>
<evidence type="ECO:0000256" key="1">
    <source>
        <dbReference type="SAM" id="MobiDB-lite"/>
    </source>
</evidence>
<dbReference type="EMBL" id="JANPWB010000005">
    <property type="protein sequence ID" value="KAJ1190173.1"/>
    <property type="molecule type" value="Genomic_DNA"/>
</dbReference>
<keyword evidence="3" id="KW-1185">Reference proteome</keyword>
<feature type="region of interest" description="Disordered" evidence="1">
    <location>
        <begin position="1"/>
        <end position="87"/>
    </location>
</feature>
<evidence type="ECO:0000313" key="3">
    <source>
        <dbReference type="Proteomes" id="UP001066276"/>
    </source>
</evidence>
<reference evidence="2" key="1">
    <citation type="journal article" date="2022" name="bioRxiv">
        <title>Sequencing and chromosome-scale assembly of the giantPleurodeles waltlgenome.</title>
        <authorList>
            <person name="Brown T."/>
            <person name="Elewa A."/>
            <person name="Iarovenko S."/>
            <person name="Subramanian E."/>
            <person name="Araus A.J."/>
            <person name="Petzold A."/>
            <person name="Susuki M."/>
            <person name="Suzuki K.-i.T."/>
            <person name="Hayashi T."/>
            <person name="Toyoda A."/>
            <person name="Oliveira C."/>
            <person name="Osipova E."/>
            <person name="Leigh N.D."/>
            <person name="Simon A."/>
            <person name="Yun M.H."/>
        </authorList>
    </citation>
    <scope>NUCLEOTIDE SEQUENCE</scope>
    <source>
        <strain evidence="2">20211129_DDA</strain>
        <tissue evidence="2">Liver</tissue>
    </source>
</reference>
<name>A0AAV7UMF2_PLEWA</name>